<dbReference type="EMBL" id="CAJNNW010013352">
    <property type="protein sequence ID" value="CAE8655269.1"/>
    <property type="molecule type" value="Genomic_DNA"/>
</dbReference>
<gene>
    <name evidence="2" type="ORF">PGLA2088_LOCUS11535</name>
</gene>
<keyword evidence="1" id="KW-0732">Signal</keyword>
<evidence type="ECO:0000313" key="3">
    <source>
        <dbReference type="Proteomes" id="UP000626109"/>
    </source>
</evidence>
<feature type="non-terminal residue" evidence="2">
    <location>
        <position position="1"/>
    </location>
</feature>
<comment type="caution">
    <text evidence="2">The sequence shown here is derived from an EMBL/GenBank/DDBJ whole genome shotgun (WGS) entry which is preliminary data.</text>
</comment>
<evidence type="ECO:0000256" key="1">
    <source>
        <dbReference type="SAM" id="SignalP"/>
    </source>
</evidence>
<dbReference type="AlphaFoldDB" id="A0A813IRB2"/>
<feature type="non-terminal residue" evidence="2">
    <location>
        <position position="81"/>
    </location>
</feature>
<sequence>YRSFSYRPLGVLLLAQMLGQAVAAMLERRRSRLAVKEEAAAASVVAAIVAMASSDSDETANSALPISKGMDTTRQPLCHIC</sequence>
<feature type="signal peptide" evidence="1">
    <location>
        <begin position="1"/>
        <end position="23"/>
    </location>
</feature>
<accession>A0A813IRB2</accession>
<evidence type="ECO:0000313" key="2">
    <source>
        <dbReference type="EMBL" id="CAE8655269.1"/>
    </source>
</evidence>
<dbReference type="Proteomes" id="UP000626109">
    <property type="component" value="Unassembled WGS sequence"/>
</dbReference>
<feature type="chain" id="PRO_5032943857" evidence="1">
    <location>
        <begin position="24"/>
        <end position="81"/>
    </location>
</feature>
<proteinExistence type="predicted"/>
<organism evidence="2 3">
    <name type="scientific">Polarella glacialis</name>
    <name type="common">Dinoflagellate</name>
    <dbReference type="NCBI Taxonomy" id="89957"/>
    <lineage>
        <taxon>Eukaryota</taxon>
        <taxon>Sar</taxon>
        <taxon>Alveolata</taxon>
        <taxon>Dinophyceae</taxon>
        <taxon>Suessiales</taxon>
        <taxon>Suessiaceae</taxon>
        <taxon>Polarella</taxon>
    </lineage>
</organism>
<reference evidence="2" key="1">
    <citation type="submission" date="2021-02" db="EMBL/GenBank/DDBJ databases">
        <authorList>
            <person name="Dougan E. K."/>
            <person name="Rhodes N."/>
            <person name="Thang M."/>
            <person name="Chan C."/>
        </authorList>
    </citation>
    <scope>NUCLEOTIDE SEQUENCE</scope>
</reference>
<protein>
    <submittedName>
        <fullName evidence="2">Uncharacterized protein</fullName>
    </submittedName>
</protein>
<name>A0A813IRB2_POLGL</name>